<sequence length="244" mass="26278">MNAPRAAVPLYIHPVVDSALWERVLRPGAADLVVVNVDSGPGHTPDPVFAEALHSRDLSARDLGARDHSAPATLLGYVDTDYGRRDVHDVRAEARLWRDRYGVTSVFLDQVISGTGPDGRVDVDALLSFTDLANALRRDGVATLAGNPGTVPHPRVLRLLDVTCVRETDLDTHLTTPAPPVPDIDSAKLWHLIYDCPPERVREAVERSAELGAGFVGLAADGLPHPWGSVEYLNADRPTISSAG</sequence>
<evidence type="ECO:0000313" key="1">
    <source>
        <dbReference type="EMBL" id="MDN4505908.1"/>
    </source>
</evidence>
<protein>
    <submittedName>
        <fullName evidence="1">Spherulation-specific family 4 protein</fullName>
    </submittedName>
</protein>
<dbReference type="Proteomes" id="UP001172702">
    <property type="component" value="Unassembled WGS sequence"/>
</dbReference>
<dbReference type="EMBL" id="JAUHTB010000007">
    <property type="protein sequence ID" value="MDN4505908.1"/>
    <property type="molecule type" value="Genomic_DNA"/>
</dbReference>
<dbReference type="Pfam" id="PF12138">
    <property type="entry name" value="Spherulin4"/>
    <property type="match status" value="1"/>
</dbReference>
<dbReference type="PANTHER" id="PTHR35040:SF7">
    <property type="entry name" value="FIBRONECTIN TYPE-III DOMAIN-CONTAINING PROTEIN-RELATED"/>
    <property type="match status" value="1"/>
</dbReference>
<reference evidence="1 2" key="1">
    <citation type="submission" date="2023-07" db="EMBL/GenBank/DDBJ databases">
        <title>Strategy for survival of the halotoleranting strain Dietzia MX2 from the Yakshinskoe mineral salts deposit.</title>
        <authorList>
            <person name="Kharitonova M.A."/>
            <person name="Kupriyanova-Ashina F.G."/>
            <person name="Shakirov T.R."/>
            <person name="Vafina M.S."/>
            <person name="Ilinskaya O.N."/>
        </authorList>
    </citation>
    <scope>NUCLEOTIDE SEQUENCE [LARGE SCALE GENOMIC DNA]</scope>
    <source>
        <strain evidence="1 2">MX2</strain>
    </source>
</reference>
<accession>A0ABT8H0C3</accession>
<keyword evidence="2" id="KW-1185">Reference proteome</keyword>
<dbReference type="InterPro" id="IPR021986">
    <property type="entry name" value="Spherulin4"/>
</dbReference>
<dbReference type="RefSeq" id="WP_159148837.1">
    <property type="nucleotide sequence ID" value="NZ_JAUHTB010000007.1"/>
</dbReference>
<dbReference type="PANTHER" id="PTHR35040">
    <property type="match status" value="1"/>
</dbReference>
<organism evidence="1 2">
    <name type="scientific">Dietzia maris</name>
    <dbReference type="NCBI Taxonomy" id="37915"/>
    <lineage>
        <taxon>Bacteria</taxon>
        <taxon>Bacillati</taxon>
        <taxon>Actinomycetota</taxon>
        <taxon>Actinomycetes</taxon>
        <taxon>Mycobacteriales</taxon>
        <taxon>Dietziaceae</taxon>
        <taxon>Dietzia</taxon>
    </lineage>
</organism>
<evidence type="ECO:0000313" key="2">
    <source>
        <dbReference type="Proteomes" id="UP001172702"/>
    </source>
</evidence>
<proteinExistence type="predicted"/>
<name>A0ABT8H0C3_9ACTN</name>
<gene>
    <name evidence="1" type="ORF">QYF62_07560</name>
</gene>
<comment type="caution">
    <text evidence="1">The sequence shown here is derived from an EMBL/GenBank/DDBJ whole genome shotgun (WGS) entry which is preliminary data.</text>
</comment>